<dbReference type="PROSITE" id="PS51257">
    <property type="entry name" value="PROKAR_LIPOPROTEIN"/>
    <property type="match status" value="1"/>
</dbReference>
<dbReference type="InterPro" id="IPR006179">
    <property type="entry name" value="5_nucleotidase/apyrase"/>
</dbReference>
<reference evidence="2 3" key="1">
    <citation type="submission" date="2018-06" db="EMBL/GenBank/DDBJ databases">
        <title>Genomic Encyclopedia of Archaeal and Bacterial Type Strains, Phase II (KMG-II): from individual species to whole genera.</title>
        <authorList>
            <person name="Goeker M."/>
        </authorList>
    </citation>
    <scope>NUCLEOTIDE SEQUENCE [LARGE SCALE GENOMIC DNA]</scope>
    <source>
        <strain evidence="2 3">DSM 17205</strain>
    </source>
</reference>
<dbReference type="InterPro" id="IPR008334">
    <property type="entry name" value="5'-Nucleotdase_C"/>
</dbReference>
<accession>A0ABX5PWI4</accession>
<evidence type="ECO:0000313" key="2">
    <source>
        <dbReference type="EMBL" id="PZX39145.1"/>
    </source>
</evidence>
<name>A0ABX5PWI4_9FLAO</name>
<protein>
    <submittedName>
        <fullName evidence="2">5'-nucleotidase-like protein</fullName>
    </submittedName>
</protein>
<dbReference type="RefSeq" id="WP_083892411.1">
    <property type="nucleotide sequence ID" value="NZ_QKZR01000004.1"/>
</dbReference>
<dbReference type="EMBL" id="QKZR01000004">
    <property type="protein sequence ID" value="PZX39145.1"/>
    <property type="molecule type" value="Genomic_DNA"/>
</dbReference>
<dbReference type="Gene3D" id="3.90.780.10">
    <property type="entry name" value="5'-Nucleotidase, C-terminal domain"/>
    <property type="match status" value="1"/>
</dbReference>
<organism evidence="2 3">
    <name type="scientific">Nonlabens dokdonensis</name>
    <dbReference type="NCBI Taxonomy" id="328515"/>
    <lineage>
        <taxon>Bacteria</taxon>
        <taxon>Pseudomonadati</taxon>
        <taxon>Bacteroidota</taxon>
        <taxon>Flavobacteriia</taxon>
        <taxon>Flavobacteriales</taxon>
        <taxon>Flavobacteriaceae</taxon>
        <taxon>Nonlabens</taxon>
    </lineage>
</organism>
<dbReference type="SUPFAM" id="SSF55816">
    <property type="entry name" value="5'-nucleotidase (syn. UDP-sugar hydrolase), C-terminal domain"/>
    <property type="match status" value="1"/>
</dbReference>
<dbReference type="Proteomes" id="UP000248584">
    <property type="component" value="Unassembled WGS sequence"/>
</dbReference>
<evidence type="ECO:0000259" key="1">
    <source>
        <dbReference type="Pfam" id="PF02872"/>
    </source>
</evidence>
<dbReference type="PANTHER" id="PTHR11575:SF24">
    <property type="entry name" value="5'-NUCLEOTIDASE"/>
    <property type="match status" value="1"/>
</dbReference>
<gene>
    <name evidence="2" type="ORF">LX97_02511</name>
</gene>
<dbReference type="Pfam" id="PF02872">
    <property type="entry name" value="5_nucleotid_C"/>
    <property type="match status" value="1"/>
</dbReference>
<sequence>MKNNRFKKSNGFYKSSAFAKAVFLLTILLISCTDKKYQLEKVSGQSTAIDSSLNSVKEIEEFIEPYKKSVDAEMNKQLSYNPVSMHKNDYKLNTPISNMMAEIVREKGNPIFQKRSGESIDVVLLNHGGIRAPLDKGSVTMRSAYEIMPFENSIVVAQLNGSQMDSLINYLVKRKRAHPISGLQIQLDKNGDLVEVLINGETLDSQKLYYVATNDYLYNGGDNMSFFKDTPLTTLDYKIRNAMIDYFEETDTLRFTRDNRFTMAQ</sequence>
<feature type="domain" description="5'-Nucleotidase C-terminal" evidence="1">
    <location>
        <begin position="87"/>
        <end position="228"/>
    </location>
</feature>
<keyword evidence="3" id="KW-1185">Reference proteome</keyword>
<comment type="caution">
    <text evidence="2">The sequence shown here is derived from an EMBL/GenBank/DDBJ whole genome shotgun (WGS) entry which is preliminary data.</text>
</comment>
<proteinExistence type="predicted"/>
<dbReference type="InterPro" id="IPR036907">
    <property type="entry name" value="5'-Nucleotdase_C_sf"/>
</dbReference>
<evidence type="ECO:0000313" key="3">
    <source>
        <dbReference type="Proteomes" id="UP000248584"/>
    </source>
</evidence>
<dbReference type="PRINTS" id="PR01607">
    <property type="entry name" value="APYRASEFAMLY"/>
</dbReference>
<dbReference type="PANTHER" id="PTHR11575">
    <property type="entry name" value="5'-NUCLEOTIDASE-RELATED"/>
    <property type="match status" value="1"/>
</dbReference>